<feature type="transmembrane region" description="Helical" evidence="7">
    <location>
        <begin position="171"/>
        <end position="191"/>
    </location>
</feature>
<protein>
    <submittedName>
        <fullName evidence="8">Glycosyl transferase</fullName>
    </submittedName>
</protein>
<keyword evidence="6 7" id="KW-0472">Membrane</keyword>
<evidence type="ECO:0000313" key="8">
    <source>
        <dbReference type="EMBL" id="GGC92063.1"/>
    </source>
</evidence>
<reference evidence="9" key="1">
    <citation type="journal article" date="2019" name="Int. J. Syst. Evol. Microbiol.">
        <title>The Global Catalogue of Microorganisms (GCM) 10K type strain sequencing project: providing services to taxonomists for standard genome sequencing and annotation.</title>
        <authorList>
            <consortium name="The Broad Institute Genomics Platform"/>
            <consortium name="The Broad Institute Genome Sequencing Center for Infectious Disease"/>
            <person name="Wu L."/>
            <person name="Ma J."/>
        </authorList>
    </citation>
    <scope>NUCLEOTIDE SEQUENCE [LARGE SCALE GENOMIC DNA]</scope>
    <source>
        <strain evidence="9">CGMCC 1.15480</strain>
    </source>
</reference>
<dbReference type="PANTHER" id="PTHR22926:SF3">
    <property type="entry name" value="UNDECAPRENYL-PHOSPHATE ALPHA-N-ACETYLGLUCOSAMINYL 1-PHOSPHATE TRANSFERASE"/>
    <property type="match status" value="1"/>
</dbReference>
<evidence type="ECO:0000256" key="3">
    <source>
        <dbReference type="ARBA" id="ARBA00022679"/>
    </source>
</evidence>
<feature type="transmembrane region" description="Helical" evidence="7">
    <location>
        <begin position="303"/>
        <end position="323"/>
    </location>
</feature>
<evidence type="ECO:0000256" key="7">
    <source>
        <dbReference type="SAM" id="Phobius"/>
    </source>
</evidence>
<dbReference type="RefSeq" id="WP_188668100.1">
    <property type="nucleotide sequence ID" value="NZ_BMJI01000010.1"/>
</dbReference>
<sequence>MILVLLVVLLLSGALPGLLRPLLLRRGVIDVPNARSSHARPAVRGMGLAPWAAVVVGMVLALLTGAVRVDRGVTVIVLLVTCAAAVLGWVEDVRGVSVRARATTQLVIGLAGTTALALALGQSGWWIPAGALAIAAYINVANFMDGINGISGLHGVTVGLFYALAGQLSGQGWLTVSALVLAAAFAAFLPWNLAGGRGSGPVFLGDVGSYLLGGSIAAMAAAGFLAGVYVEYLLSPLVIYLADTAFTWFRRVRAGARWYAPHREHVYQRLTDAGLSHLGSAAVVTGCTVAVGLLGTVAAQGTLATSISATLAGAVVVVGYLASPAVARRLRRRATDGSRR</sequence>
<dbReference type="Pfam" id="PF00953">
    <property type="entry name" value="Glycos_transf_4"/>
    <property type="match status" value="1"/>
</dbReference>
<evidence type="ECO:0000256" key="1">
    <source>
        <dbReference type="ARBA" id="ARBA00004651"/>
    </source>
</evidence>
<keyword evidence="4 7" id="KW-0812">Transmembrane</keyword>
<feature type="transmembrane region" description="Helical" evidence="7">
    <location>
        <begin position="48"/>
        <end position="66"/>
    </location>
</feature>
<proteinExistence type="predicted"/>
<keyword evidence="2" id="KW-1003">Cell membrane</keyword>
<evidence type="ECO:0000256" key="5">
    <source>
        <dbReference type="ARBA" id="ARBA00022989"/>
    </source>
</evidence>
<dbReference type="PANTHER" id="PTHR22926">
    <property type="entry name" value="PHOSPHO-N-ACETYLMURAMOYL-PENTAPEPTIDE-TRANSFERASE"/>
    <property type="match status" value="1"/>
</dbReference>
<dbReference type="Proteomes" id="UP000597761">
    <property type="component" value="Unassembled WGS sequence"/>
</dbReference>
<evidence type="ECO:0000256" key="6">
    <source>
        <dbReference type="ARBA" id="ARBA00023136"/>
    </source>
</evidence>
<evidence type="ECO:0000256" key="4">
    <source>
        <dbReference type="ARBA" id="ARBA00022692"/>
    </source>
</evidence>
<keyword evidence="5 7" id="KW-1133">Transmembrane helix</keyword>
<gene>
    <name evidence="8" type="ORF">GCM10011512_18960</name>
</gene>
<keyword evidence="9" id="KW-1185">Reference proteome</keyword>
<comment type="caution">
    <text evidence="8">The sequence shown here is derived from an EMBL/GenBank/DDBJ whole genome shotgun (WGS) entry which is preliminary data.</text>
</comment>
<comment type="subcellular location">
    <subcellularLocation>
        <location evidence="1">Cell membrane</location>
        <topology evidence="1">Multi-pass membrane protein</topology>
    </subcellularLocation>
</comment>
<evidence type="ECO:0000313" key="9">
    <source>
        <dbReference type="Proteomes" id="UP000597761"/>
    </source>
</evidence>
<feature type="transmembrane region" description="Helical" evidence="7">
    <location>
        <begin position="73"/>
        <end position="90"/>
    </location>
</feature>
<evidence type="ECO:0000256" key="2">
    <source>
        <dbReference type="ARBA" id="ARBA00022475"/>
    </source>
</evidence>
<dbReference type="InterPro" id="IPR000715">
    <property type="entry name" value="Glycosyl_transferase_4"/>
</dbReference>
<feature type="transmembrane region" description="Helical" evidence="7">
    <location>
        <begin position="270"/>
        <end position="297"/>
    </location>
</feature>
<feature type="transmembrane region" description="Helical" evidence="7">
    <location>
        <begin position="110"/>
        <end position="135"/>
    </location>
</feature>
<feature type="transmembrane region" description="Helical" evidence="7">
    <location>
        <begin position="147"/>
        <end position="165"/>
    </location>
</feature>
<name>A0ABQ1PAC3_9MICC</name>
<organism evidence="8 9">
    <name type="scientific">Tersicoccus solisilvae</name>
    <dbReference type="NCBI Taxonomy" id="1882339"/>
    <lineage>
        <taxon>Bacteria</taxon>
        <taxon>Bacillati</taxon>
        <taxon>Actinomycetota</taxon>
        <taxon>Actinomycetes</taxon>
        <taxon>Micrococcales</taxon>
        <taxon>Micrococcaceae</taxon>
        <taxon>Tersicoccus</taxon>
    </lineage>
</organism>
<keyword evidence="3 8" id="KW-0808">Transferase</keyword>
<dbReference type="EMBL" id="BMJI01000010">
    <property type="protein sequence ID" value="GGC92063.1"/>
    <property type="molecule type" value="Genomic_DNA"/>
</dbReference>
<dbReference type="GO" id="GO:0016740">
    <property type="term" value="F:transferase activity"/>
    <property type="evidence" value="ECO:0007669"/>
    <property type="project" value="UniProtKB-KW"/>
</dbReference>
<accession>A0ABQ1PAC3</accession>